<feature type="compositionally biased region" description="Polar residues" evidence="1">
    <location>
        <begin position="347"/>
        <end position="356"/>
    </location>
</feature>
<dbReference type="AlphaFoldDB" id="A0AB34FIW1"/>
<feature type="region of interest" description="Disordered" evidence="1">
    <location>
        <begin position="315"/>
        <end position="372"/>
    </location>
</feature>
<name>A0AB34FIW1_9HYPO</name>
<feature type="compositionally biased region" description="Polar residues" evidence="1">
    <location>
        <begin position="320"/>
        <end position="329"/>
    </location>
</feature>
<feature type="compositionally biased region" description="Basic and acidic residues" evidence="1">
    <location>
        <begin position="361"/>
        <end position="372"/>
    </location>
</feature>
<evidence type="ECO:0000313" key="2">
    <source>
        <dbReference type="EMBL" id="KAJ6439408.1"/>
    </source>
</evidence>
<feature type="region of interest" description="Disordered" evidence="1">
    <location>
        <begin position="202"/>
        <end position="290"/>
    </location>
</feature>
<feature type="compositionally biased region" description="Polar residues" evidence="1">
    <location>
        <begin position="524"/>
        <end position="533"/>
    </location>
</feature>
<sequence length="1067" mass="115481">MASPVAQPLPDWEDDDIYAEAACDVDDVYYQGSEDEDYDNPATRRQRYEAAGQRFLDGHVPFLLSASLQGPFDPDAGWSNPWRSKRRVESRIARVSDSTANSAIHATGESADGPELSDSDLECHLPSPESLKQAPVTEKHLHLEDDELSAIQDWRKGVLVPVPSRDSFWAASKAQVTASAKRRRARESEWLRKVASKKQKLDFSQPSFSKSPLGHRTSAARGLRNNAPVATVSPGRWSLHASPTPRKCKSGKSAGSFVGSGTAEDELTTSPSGDSLGSARGLVPNTPKRVSPRRDMWKCVMQTTSLADDELSQNEAAAATLSSPVSQQGPMVAPGHRAAHAAKRPSMTYSAAQTPPVQLLDTREGNDGTTREDVDMLEQDDELPETMDEPGAAESSAHFQTQADQSFCFKIRHHPKHNDEKTAAAEVVEQADITECSGGTAALRPQEDHSQGSIGENPIGVLATKNLASIREPEHYPAQFHDLEAAPLHTAHEGGAPKPPVVCDEMGAINTVLGEERQPFATEGSPTHTTSSLPVDHADSESYAVNSPSIQKDMPGMAGSGEIVEPNQRSPLAATLEKPTIPKGHNAPSQGQLAPALTVQSSEFSFKSILHRLVPSSPWARLSQLASSAAIEDKTDDTAGVLPSDAIQDTDSGPHPSQTEQGDLGKDAEPQTKDACDDSRQSTPGSMSDSAGAVADTVALEVDNSLQLEHQAISRQGAAEAESPLNAVFDSSADQLAESAAAPGTSTALCITESQQSPWAKIQPSAQEILKDDPIENNLRLAEHVRPDTKEPETGIPPEAQSPWAVCEEALGTAENISSRRIDRYDSTKANKTQAMRLSTPEPQFSVKPFASFVTPSPERTRQRRGCAGEVIDNRRRVSALKNRWSVPRTSRRVSWRLPDEDAERDRFADCEEREHQSSPVHKSRTASPPPATPIGELPTLDSDRFRKHFAAVASRTDGLRQKLIPTASQEIAHSPGLQGMAIKFLATEDARPIEETSESGAEHGPDAGHCQAHQAHESQEPMDVVDDLFREMDDFLQVWDVDAELDQARRTGPVMQPITVGSQSPW</sequence>
<comment type="caution">
    <text evidence="2">The sequence shown here is derived from an EMBL/GenBank/DDBJ whole genome shotgun (WGS) entry which is preliminary data.</text>
</comment>
<feature type="region of interest" description="Disordered" evidence="1">
    <location>
        <begin position="993"/>
        <end position="1018"/>
    </location>
</feature>
<feature type="region of interest" description="Disordered" evidence="1">
    <location>
        <begin position="518"/>
        <end position="537"/>
    </location>
</feature>
<evidence type="ECO:0000313" key="3">
    <source>
        <dbReference type="Proteomes" id="UP001163105"/>
    </source>
</evidence>
<feature type="compositionally biased region" description="Basic and acidic residues" evidence="1">
    <location>
        <begin position="993"/>
        <end position="1007"/>
    </location>
</feature>
<keyword evidence="3" id="KW-1185">Reference proteome</keyword>
<accession>A0AB34FIW1</accession>
<organism evidence="2 3">
    <name type="scientific">Purpureocillium lavendulum</name>
    <dbReference type="NCBI Taxonomy" id="1247861"/>
    <lineage>
        <taxon>Eukaryota</taxon>
        <taxon>Fungi</taxon>
        <taxon>Dikarya</taxon>
        <taxon>Ascomycota</taxon>
        <taxon>Pezizomycotina</taxon>
        <taxon>Sordariomycetes</taxon>
        <taxon>Hypocreomycetidae</taxon>
        <taxon>Hypocreales</taxon>
        <taxon>Ophiocordycipitaceae</taxon>
        <taxon>Purpureocillium</taxon>
    </lineage>
</organism>
<feature type="region of interest" description="Disordered" evidence="1">
    <location>
        <begin position="93"/>
        <end position="133"/>
    </location>
</feature>
<gene>
    <name evidence="2" type="ORF">O9K51_07293</name>
</gene>
<dbReference type="Proteomes" id="UP001163105">
    <property type="component" value="Unassembled WGS sequence"/>
</dbReference>
<proteinExistence type="predicted"/>
<feature type="compositionally biased region" description="Polar residues" evidence="1">
    <location>
        <begin position="647"/>
        <end position="661"/>
    </location>
</feature>
<evidence type="ECO:0000256" key="1">
    <source>
        <dbReference type="SAM" id="MobiDB-lite"/>
    </source>
</evidence>
<protein>
    <submittedName>
        <fullName evidence="2">Choline oxidase</fullName>
    </submittedName>
</protein>
<feature type="compositionally biased region" description="Basic and acidic residues" evidence="1">
    <location>
        <begin position="663"/>
        <end position="680"/>
    </location>
</feature>
<feature type="region of interest" description="Disordered" evidence="1">
    <location>
        <begin position="910"/>
        <end position="941"/>
    </location>
</feature>
<dbReference type="EMBL" id="JAQHRD010000006">
    <property type="protein sequence ID" value="KAJ6439408.1"/>
    <property type="molecule type" value="Genomic_DNA"/>
</dbReference>
<feature type="region of interest" description="Disordered" evidence="1">
    <location>
        <begin position="634"/>
        <end position="692"/>
    </location>
</feature>
<reference evidence="2" key="1">
    <citation type="submission" date="2023-01" db="EMBL/GenBank/DDBJ databases">
        <title>The growth and conidiation of Purpureocillium lavendulum are regulated by nitrogen source and histone H3K14 acetylation.</title>
        <authorList>
            <person name="Tang P."/>
            <person name="Han J."/>
            <person name="Zhang C."/>
            <person name="Tang P."/>
            <person name="Qi F."/>
            <person name="Zhang K."/>
            <person name="Liang L."/>
        </authorList>
    </citation>
    <scope>NUCLEOTIDE SEQUENCE</scope>
    <source>
        <strain evidence="2">YMF1.00683</strain>
    </source>
</reference>